<dbReference type="KEGG" id="saf:SULAZ_0170"/>
<feature type="transmembrane region" description="Helical" evidence="6">
    <location>
        <begin position="317"/>
        <end position="335"/>
    </location>
</feature>
<dbReference type="GO" id="GO:0043190">
    <property type="term" value="C:ATP-binding cassette (ABC) transporter complex"/>
    <property type="evidence" value="ECO:0007669"/>
    <property type="project" value="TreeGrafter"/>
</dbReference>
<evidence type="ECO:0000256" key="6">
    <source>
        <dbReference type="SAM" id="Phobius"/>
    </source>
</evidence>
<dbReference type="RefSeq" id="WP_012674456.1">
    <property type="nucleotide sequence ID" value="NC_012438.1"/>
</dbReference>
<dbReference type="Proteomes" id="UP000001369">
    <property type="component" value="Chromosome"/>
</dbReference>
<dbReference type="STRING" id="204536.SULAZ_0170"/>
<dbReference type="OrthoDB" id="10707at2"/>
<dbReference type="GO" id="GO:0015920">
    <property type="term" value="P:lipopolysaccharide transport"/>
    <property type="evidence" value="ECO:0007669"/>
    <property type="project" value="TreeGrafter"/>
</dbReference>
<evidence type="ECO:0000256" key="5">
    <source>
        <dbReference type="ARBA" id="ARBA00023136"/>
    </source>
</evidence>
<proteinExistence type="predicted"/>
<dbReference type="Pfam" id="PF03739">
    <property type="entry name" value="LptF_LptG"/>
    <property type="match status" value="1"/>
</dbReference>
<accession>C1DXQ5</accession>
<evidence type="ECO:0000256" key="3">
    <source>
        <dbReference type="ARBA" id="ARBA00022692"/>
    </source>
</evidence>
<evidence type="ECO:0000256" key="4">
    <source>
        <dbReference type="ARBA" id="ARBA00022989"/>
    </source>
</evidence>
<keyword evidence="8" id="KW-1185">Reference proteome</keyword>
<feature type="transmembrane region" description="Helical" evidence="6">
    <location>
        <begin position="98"/>
        <end position="120"/>
    </location>
</feature>
<dbReference type="AlphaFoldDB" id="C1DXQ5"/>
<comment type="subcellular location">
    <subcellularLocation>
        <location evidence="1">Cell membrane</location>
        <topology evidence="1">Multi-pass membrane protein</topology>
    </subcellularLocation>
</comment>
<organism evidence="7 8">
    <name type="scientific">Sulfurihydrogenibium azorense (strain DSM 15241 / OCM 825 / Az-Fu1)</name>
    <dbReference type="NCBI Taxonomy" id="204536"/>
    <lineage>
        <taxon>Bacteria</taxon>
        <taxon>Pseudomonadati</taxon>
        <taxon>Aquificota</taxon>
        <taxon>Aquificia</taxon>
        <taxon>Aquificales</taxon>
        <taxon>Hydrogenothermaceae</taxon>
        <taxon>Sulfurihydrogenibium</taxon>
    </lineage>
</organism>
<feature type="transmembrane region" description="Helical" evidence="6">
    <location>
        <begin position="12"/>
        <end position="32"/>
    </location>
</feature>
<keyword evidence="4 6" id="KW-1133">Transmembrane helix</keyword>
<dbReference type="EMBL" id="CP001229">
    <property type="protein sequence ID" value="ACN99137.1"/>
    <property type="molecule type" value="Genomic_DNA"/>
</dbReference>
<evidence type="ECO:0000313" key="7">
    <source>
        <dbReference type="EMBL" id="ACN99137.1"/>
    </source>
</evidence>
<dbReference type="eggNOG" id="COG0795">
    <property type="taxonomic scope" value="Bacteria"/>
</dbReference>
<feature type="transmembrane region" description="Helical" evidence="6">
    <location>
        <begin position="61"/>
        <end position="78"/>
    </location>
</feature>
<protein>
    <submittedName>
        <fullName evidence="7">Putative permease, YjgP/YjgQ family</fullName>
    </submittedName>
</protein>
<keyword evidence="3 6" id="KW-0812">Transmembrane</keyword>
<dbReference type="PANTHER" id="PTHR33529:SF6">
    <property type="entry name" value="YJGP_YJGQ FAMILY PERMEASE"/>
    <property type="match status" value="1"/>
</dbReference>
<dbReference type="HOGENOM" id="CLU_823504_0_0_0"/>
<sequence length="339" mass="39594">MKILHRYILKNFFKKFIILIGLFSIVITSSQLLHLPNFAYSMNLIDFLQLLVMIDISFLKYQILFGFFIAWLLVGVSIRENNEIYAVYSLGVSQKELLKPVFITTTLFTALALIVSITLIPYANQERSKFLTLKVKNYILESIQPKNFSKINENISVYTESKENSTLHKIIIYNKSNKYLITAKEGIFFQDKVVLKDGYIHIPSEKSFSVIKYEKYSFSLDTSYVKEIPLEDYKTSQLINVFFSKEKDYQKAYSVLIDRIFFPIPFIFIGFIGFLLGLNFSKSKETLLSLVISISILYMVINYLFIRVIEKNTFISFVYLLVLILLFSGILRFVWKKSE</sequence>
<evidence type="ECO:0000313" key="8">
    <source>
        <dbReference type="Proteomes" id="UP000001369"/>
    </source>
</evidence>
<reference evidence="7 8" key="1">
    <citation type="journal article" date="2009" name="J. Bacteriol.">
        <title>Complete and draft genome sequences of six members of the Aquificales.</title>
        <authorList>
            <person name="Reysenbach A.L."/>
            <person name="Hamamura N."/>
            <person name="Podar M."/>
            <person name="Griffiths E."/>
            <person name="Ferreira S."/>
            <person name="Hochstein R."/>
            <person name="Heidelberg J."/>
            <person name="Johnson J."/>
            <person name="Mead D."/>
            <person name="Pohorille A."/>
            <person name="Sarmiento M."/>
            <person name="Schweighofer K."/>
            <person name="Seshadri R."/>
            <person name="Voytek M.A."/>
        </authorList>
    </citation>
    <scope>NUCLEOTIDE SEQUENCE [LARGE SCALE GENOMIC DNA]</scope>
    <source>
        <strain evidence="8">Az-Fu1 / DSM 15241 / OCM 825</strain>
    </source>
</reference>
<dbReference type="InterPro" id="IPR005495">
    <property type="entry name" value="LptG/LptF_permease"/>
</dbReference>
<keyword evidence="5 6" id="KW-0472">Membrane</keyword>
<keyword evidence="2" id="KW-1003">Cell membrane</keyword>
<evidence type="ECO:0000256" key="2">
    <source>
        <dbReference type="ARBA" id="ARBA00022475"/>
    </source>
</evidence>
<gene>
    <name evidence="7" type="ordered locus">SULAZ_0170</name>
</gene>
<evidence type="ECO:0000256" key="1">
    <source>
        <dbReference type="ARBA" id="ARBA00004651"/>
    </source>
</evidence>
<feature type="transmembrane region" description="Helical" evidence="6">
    <location>
        <begin position="286"/>
        <end position="305"/>
    </location>
</feature>
<name>C1DXQ5_SULAA</name>
<feature type="transmembrane region" description="Helical" evidence="6">
    <location>
        <begin position="260"/>
        <end position="280"/>
    </location>
</feature>
<dbReference type="PANTHER" id="PTHR33529">
    <property type="entry name" value="SLR0882 PROTEIN-RELATED"/>
    <property type="match status" value="1"/>
</dbReference>